<comment type="subcellular location">
    <subcellularLocation>
        <location evidence="1 9">Cell inner membrane</location>
        <topology evidence="1 9">Single-pass membrane protein</topology>
    </subcellularLocation>
</comment>
<dbReference type="InterPro" id="IPR050739">
    <property type="entry name" value="MFP"/>
</dbReference>
<feature type="transmembrane region" description="Helical" evidence="9">
    <location>
        <begin position="68"/>
        <end position="89"/>
    </location>
</feature>
<evidence type="ECO:0000256" key="3">
    <source>
        <dbReference type="ARBA" id="ARBA00022448"/>
    </source>
</evidence>
<feature type="compositionally biased region" description="Basic and acidic residues" evidence="10">
    <location>
        <begin position="24"/>
        <end position="38"/>
    </location>
</feature>
<feature type="domain" description="AprE-like beta-barrel" evidence="11">
    <location>
        <begin position="363"/>
        <end position="470"/>
    </location>
</feature>
<feature type="compositionally biased region" description="Basic and acidic residues" evidence="10">
    <location>
        <begin position="1"/>
        <end position="17"/>
    </location>
</feature>
<evidence type="ECO:0000256" key="4">
    <source>
        <dbReference type="ARBA" id="ARBA00022475"/>
    </source>
</evidence>
<evidence type="ECO:0000313" key="13">
    <source>
        <dbReference type="Proteomes" id="UP001165648"/>
    </source>
</evidence>
<dbReference type="Pfam" id="PF26002">
    <property type="entry name" value="Beta-barrel_AprE"/>
    <property type="match status" value="1"/>
</dbReference>
<organism evidence="12 13">
    <name type="scientific">Bombella saccharophila</name>
    <dbReference type="NCBI Taxonomy" id="2967338"/>
    <lineage>
        <taxon>Bacteria</taxon>
        <taxon>Pseudomonadati</taxon>
        <taxon>Pseudomonadota</taxon>
        <taxon>Alphaproteobacteria</taxon>
        <taxon>Acetobacterales</taxon>
        <taxon>Acetobacteraceae</taxon>
        <taxon>Bombella</taxon>
    </lineage>
</organism>
<evidence type="ECO:0000256" key="1">
    <source>
        <dbReference type="ARBA" id="ARBA00004377"/>
    </source>
</evidence>
<evidence type="ECO:0000313" key="12">
    <source>
        <dbReference type="EMBL" id="MCX5615216.1"/>
    </source>
</evidence>
<dbReference type="SUPFAM" id="SSF111369">
    <property type="entry name" value="HlyD-like secretion proteins"/>
    <property type="match status" value="1"/>
</dbReference>
<comment type="caution">
    <text evidence="12">The sequence shown here is derived from an EMBL/GenBank/DDBJ whole genome shotgun (WGS) entry which is preliminary data.</text>
</comment>
<evidence type="ECO:0000256" key="2">
    <source>
        <dbReference type="ARBA" id="ARBA00009477"/>
    </source>
</evidence>
<dbReference type="PRINTS" id="PR01490">
    <property type="entry name" value="RTXTOXIND"/>
</dbReference>
<evidence type="ECO:0000256" key="6">
    <source>
        <dbReference type="ARBA" id="ARBA00022692"/>
    </source>
</evidence>
<keyword evidence="5 9" id="KW-0997">Cell inner membrane</keyword>
<evidence type="ECO:0000256" key="9">
    <source>
        <dbReference type="RuleBase" id="RU365093"/>
    </source>
</evidence>
<gene>
    <name evidence="12" type="ORF">NQF64_08170</name>
</gene>
<keyword evidence="4 9" id="KW-1003">Cell membrane</keyword>
<dbReference type="Proteomes" id="UP001165648">
    <property type="component" value="Unassembled WGS sequence"/>
</dbReference>
<proteinExistence type="inferred from homology"/>
<comment type="similarity">
    <text evidence="2 9">Belongs to the membrane fusion protein (MFP) (TC 8.A.1) family.</text>
</comment>
<keyword evidence="6 9" id="KW-0812">Transmembrane</keyword>
<keyword evidence="7 9" id="KW-1133">Transmembrane helix</keyword>
<dbReference type="Gene3D" id="2.40.50.100">
    <property type="match status" value="1"/>
</dbReference>
<protein>
    <recommendedName>
        <fullName evidence="9">Membrane fusion protein (MFP) family protein</fullName>
    </recommendedName>
</protein>
<feature type="region of interest" description="Disordered" evidence="10">
    <location>
        <begin position="1"/>
        <end position="38"/>
    </location>
</feature>
<evidence type="ECO:0000256" key="5">
    <source>
        <dbReference type="ARBA" id="ARBA00022519"/>
    </source>
</evidence>
<evidence type="ECO:0000256" key="8">
    <source>
        <dbReference type="ARBA" id="ARBA00023136"/>
    </source>
</evidence>
<dbReference type="NCBIfam" id="TIGR01843">
    <property type="entry name" value="type_I_hlyD"/>
    <property type="match status" value="1"/>
</dbReference>
<dbReference type="PANTHER" id="PTHR30386:SF26">
    <property type="entry name" value="TRANSPORT PROTEIN COMB"/>
    <property type="match status" value="1"/>
</dbReference>
<sequence>MMSDPKETSPNSQREENAATVPVEDGHAQGPRKADDPFAPHDMPVALLEFHSPTLGLVNMPMTASARYIVWIVGSLVLASVAAMGLFPVNKVVTATGRLISTEPIVIVQPSGSGRVKSINVSVGQYVRKGQIMARLDPTLSDVDMENLSAQMLSLQAEVARLKAQANNQTYHVDMNVPASLQQEDVFLKMQADYQAHLQDYDRRIAGMQNDLQAAKGNVAMYSSKLRVTQAVLDMRQREQKEAVGSRLSTLGAQDAVMDTERLLIAAQQDVGGTQNRLVALQAQRDSYVQSWKVSIYNQLVLSERRLDQMRSQYRRGREAQKDIDLRAPANGIVLTIAPISVGAMVSPSVRVVTLEPTDTGMEVEAIMSPQDSAYVREGHHAIVKFASFPYAQYGGAKGTVRLISADTFLPPEMVEGNIRAGIDPSALIKGGGAAIFYRVRLKIDKYTLHGQPSFFHPSPGMPVSADIDVGKRTILEYLFSRAIPVATDGMKEPS</sequence>
<evidence type="ECO:0000256" key="7">
    <source>
        <dbReference type="ARBA" id="ARBA00022989"/>
    </source>
</evidence>
<dbReference type="InterPro" id="IPR010129">
    <property type="entry name" value="T1SS_HlyD"/>
</dbReference>
<dbReference type="RefSeq" id="WP_099027506.1">
    <property type="nucleotide sequence ID" value="NZ_JANIDW010000004.1"/>
</dbReference>
<dbReference type="EMBL" id="JANIDW010000004">
    <property type="protein sequence ID" value="MCX5615216.1"/>
    <property type="molecule type" value="Genomic_DNA"/>
</dbReference>
<keyword evidence="13" id="KW-1185">Reference proteome</keyword>
<name>A0ABT3W802_9PROT</name>
<evidence type="ECO:0000259" key="11">
    <source>
        <dbReference type="Pfam" id="PF26002"/>
    </source>
</evidence>
<accession>A0ABT3W802</accession>
<evidence type="ECO:0000256" key="10">
    <source>
        <dbReference type="SAM" id="MobiDB-lite"/>
    </source>
</evidence>
<reference evidence="12 13" key="1">
    <citation type="submission" date="2022-07" db="EMBL/GenBank/DDBJ databases">
        <title>Bombella genomes.</title>
        <authorList>
            <person name="Harer L."/>
            <person name="Styblova S."/>
            <person name="Ehrmann M."/>
        </authorList>
    </citation>
    <scope>NUCLEOTIDE SEQUENCE [LARGE SCALE GENOMIC DNA]</scope>
    <source>
        <strain evidence="12 13">TMW 2.2558</strain>
    </source>
</reference>
<keyword evidence="3 9" id="KW-0813">Transport</keyword>
<keyword evidence="8 9" id="KW-0472">Membrane</keyword>
<dbReference type="Gene3D" id="2.40.30.170">
    <property type="match status" value="1"/>
</dbReference>
<dbReference type="InterPro" id="IPR058982">
    <property type="entry name" value="Beta-barrel_AprE"/>
</dbReference>
<dbReference type="PANTHER" id="PTHR30386">
    <property type="entry name" value="MEMBRANE FUSION SUBUNIT OF EMRAB-TOLC MULTIDRUG EFFLUX PUMP"/>
    <property type="match status" value="1"/>
</dbReference>